<dbReference type="STRING" id="314230.DSM3645_10417"/>
<feature type="transmembrane region" description="Helical" evidence="2">
    <location>
        <begin position="42"/>
        <end position="64"/>
    </location>
</feature>
<keyword evidence="2" id="KW-1133">Transmembrane helix</keyword>
<dbReference type="Proteomes" id="UP000004358">
    <property type="component" value="Unassembled WGS sequence"/>
</dbReference>
<feature type="transmembrane region" description="Helical" evidence="2">
    <location>
        <begin position="106"/>
        <end position="125"/>
    </location>
</feature>
<accession>A3ZM24</accession>
<sequence>MFLALLAHWRFAPIYVILLSTTDCGATHWVRGTTDHYKEGLFFLSLFPLIGCFFWIVIWGSLLLPRVGDEDETEEDETEVAATDVDATEEEDEEEENADLSQPIKISLIILAMVSVPTIASLCFSRAEVNQQHYRLVFQTTEANGVEIRYDEISEIRLITRGDRAYLICTRHDGEEVEFRYYNFAKESGDKFLEYAREKEIPIIDNRQQQN</sequence>
<evidence type="ECO:0000256" key="1">
    <source>
        <dbReference type="SAM" id="MobiDB-lite"/>
    </source>
</evidence>
<keyword evidence="2" id="KW-0812">Transmembrane</keyword>
<evidence type="ECO:0000256" key="2">
    <source>
        <dbReference type="SAM" id="Phobius"/>
    </source>
</evidence>
<protein>
    <submittedName>
        <fullName evidence="3">Uncharacterized protein</fullName>
    </submittedName>
</protein>
<feature type="compositionally biased region" description="Acidic residues" evidence="1">
    <location>
        <begin position="86"/>
        <end position="98"/>
    </location>
</feature>
<feature type="compositionally biased region" description="Acidic residues" evidence="1">
    <location>
        <begin position="70"/>
        <end position="79"/>
    </location>
</feature>
<dbReference type="HOGENOM" id="CLU_1302923_0_0_0"/>
<evidence type="ECO:0000313" key="4">
    <source>
        <dbReference type="Proteomes" id="UP000004358"/>
    </source>
</evidence>
<evidence type="ECO:0000313" key="3">
    <source>
        <dbReference type="EMBL" id="EAQ82807.1"/>
    </source>
</evidence>
<reference evidence="3 4" key="1">
    <citation type="submission" date="2006-02" db="EMBL/GenBank/DDBJ databases">
        <authorList>
            <person name="Amann R."/>
            <person name="Ferriera S."/>
            <person name="Johnson J."/>
            <person name="Kravitz S."/>
            <person name="Halpern A."/>
            <person name="Remington K."/>
            <person name="Beeson K."/>
            <person name="Tran B."/>
            <person name="Rogers Y.-H."/>
            <person name="Friedman R."/>
            <person name="Venter J.C."/>
        </authorList>
    </citation>
    <scope>NUCLEOTIDE SEQUENCE [LARGE SCALE GENOMIC DNA]</scope>
    <source>
        <strain evidence="3 4">DSM 3645</strain>
    </source>
</reference>
<comment type="caution">
    <text evidence="3">The sequence shown here is derived from an EMBL/GenBank/DDBJ whole genome shotgun (WGS) entry which is preliminary data.</text>
</comment>
<dbReference type="EMBL" id="AANZ01000001">
    <property type="protein sequence ID" value="EAQ82807.1"/>
    <property type="molecule type" value="Genomic_DNA"/>
</dbReference>
<keyword evidence="2" id="KW-0472">Membrane</keyword>
<name>A3ZM24_9BACT</name>
<dbReference type="AlphaFoldDB" id="A3ZM24"/>
<proteinExistence type="predicted"/>
<gene>
    <name evidence="3" type="ORF">DSM3645_10417</name>
</gene>
<organism evidence="3 4">
    <name type="scientific">Blastopirellula marina DSM 3645</name>
    <dbReference type="NCBI Taxonomy" id="314230"/>
    <lineage>
        <taxon>Bacteria</taxon>
        <taxon>Pseudomonadati</taxon>
        <taxon>Planctomycetota</taxon>
        <taxon>Planctomycetia</taxon>
        <taxon>Pirellulales</taxon>
        <taxon>Pirellulaceae</taxon>
        <taxon>Blastopirellula</taxon>
    </lineage>
</organism>
<feature type="region of interest" description="Disordered" evidence="1">
    <location>
        <begin position="70"/>
        <end position="99"/>
    </location>
</feature>